<organism evidence="3 4">
    <name type="scientific">Halorarum salinum</name>
    <dbReference type="NCBI Taxonomy" id="2743089"/>
    <lineage>
        <taxon>Archaea</taxon>
        <taxon>Methanobacteriati</taxon>
        <taxon>Methanobacteriota</taxon>
        <taxon>Stenosarchaea group</taxon>
        <taxon>Halobacteria</taxon>
        <taxon>Halobacteriales</taxon>
        <taxon>Haloferacaceae</taxon>
        <taxon>Halorarum</taxon>
    </lineage>
</organism>
<dbReference type="EMBL" id="CP058579">
    <property type="protein sequence ID" value="QLG61227.1"/>
    <property type="molecule type" value="Genomic_DNA"/>
</dbReference>
<dbReference type="Gene3D" id="3.40.630.30">
    <property type="match status" value="1"/>
</dbReference>
<feature type="domain" description="N-acetyltransferase" evidence="2">
    <location>
        <begin position="40"/>
        <end position="198"/>
    </location>
</feature>
<evidence type="ECO:0000313" key="4">
    <source>
        <dbReference type="Proteomes" id="UP000509626"/>
    </source>
</evidence>
<feature type="region of interest" description="Disordered" evidence="1">
    <location>
        <begin position="1"/>
        <end position="39"/>
    </location>
</feature>
<reference evidence="3 4" key="1">
    <citation type="submission" date="2020-06" db="EMBL/GenBank/DDBJ databases">
        <title>NJ-3-1, isolated from saline soil.</title>
        <authorList>
            <person name="Cui H.L."/>
            <person name="Shi X."/>
        </authorList>
    </citation>
    <scope>NUCLEOTIDE SEQUENCE [LARGE SCALE GENOMIC DNA]</scope>
    <source>
        <strain evidence="3 4">NJ-3-1</strain>
    </source>
</reference>
<accession>A0A7D5L9L2</accession>
<keyword evidence="3" id="KW-0808">Transferase</keyword>
<dbReference type="PANTHER" id="PTHR43617">
    <property type="entry name" value="L-AMINO ACID N-ACETYLTRANSFERASE"/>
    <property type="match status" value="1"/>
</dbReference>
<proteinExistence type="predicted"/>
<evidence type="ECO:0000313" key="3">
    <source>
        <dbReference type="EMBL" id="QLG61227.1"/>
    </source>
</evidence>
<evidence type="ECO:0000256" key="1">
    <source>
        <dbReference type="SAM" id="MobiDB-lite"/>
    </source>
</evidence>
<evidence type="ECO:0000259" key="2">
    <source>
        <dbReference type="PROSITE" id="PS51186"/>
    </source>
</evidence>
<dbReference type="PROSITE" id="PS51186">
    <property type="entry name" value="GNAT"/>
    <property type="match status" value="1"/>
</dbReference>
<dbReference type="SUPFAM" id="SSF55729">
    <property type="entry name" value="Acyl-CoA N-acyltransferases (Nat)"/>
    <property type="match status" value="1"/>
</dbReference>
<gene>
    <name evidence="3" type="ORF">HUG12_05550</name>
</gene>
<dbReference type="KEGG" id="halu:HUG12_05550"/>
<dbReference type="AlphaFoldDB" id="A0A7D5L9L2"/>
<dbReference type="CDD" id="cd04301">
    <property type="entry name" value="NAT_SF"/>
    <property type="match status" value="1"/>
</dbReference>
<dbReference type="InterPro" id="IPR050276">
    <property type="entry name" value="MshD_Acetyltransferase"/>
</dbReference>
<dbReference type="Pfam" id="PF00583">
    <property type="entry name" value="Acetyltransf_1"/>
    <property type="match status" value="1"/>
</dbReference>
<dbReference type="GO" id="GO:0008999">
    <property type="term" value="F:protein-N-terminal-alanine acetyltransferase activity"/>
    <property type="evidence" value="ECO:0007669"/>
    <property type="project" value="TreeGrafter"/>
</dbReference>
<protein>
    <submittedName>
        <fullName evidence="3">GNAT family N-acetyltransferase</fullName>
    </submittedName>
</protein>
<dbReference type="OrthoDB" id="43754at2157"/>
<keyword evidence="4" id="KW-1185">Reference proteome</keyword>
<dbReference type="PANTHER" id="PTHR43617:SF20">
    <property type="entry name" value="N-ALPHA-ACETYLTRANSFERASE RIMI"/>
    <property type="match status" value="1"/>
</dbReference>
<name>A0A7D5L9L2_9EURY</name>
<dbReference type="InterPro" id="IPR000182">
    <property type="entry name" value="GNAT_dom"/>
</dbReference>
<dbReference type="InterPro" id="IPR016181">
    <property type="entry name" value="Acyl_CoA_acyltransferase"/>
</dbReference>
<sequence>MAAVLINRSTVPPRVTTPSRAVSGGEDADEESVRDGDRGVEVRPATRADLLAVYRIEKSVFAQPWPFAAFEKLLDAPAFLVADGGEAELSVGADGVAAGDVLGYVVGDVTPNHGRDIGHVKDIAVRPDAQGDGLGRRLLRESLRELAVAGATVVKLEVRESNHRAQTLYADEGFEPARRIPRYYADGEPAFVMALDLGSWAGG</sequence>
<dbReference type="Proteomes" id="UP000509626">
    <property type="component" value="Chromosome"/>
</dbReference>